<keyword evidence="11" id="KW-1185">Reference proteome</keyword>
<dbReference type="PANTHER" id="PTHR32194">
    <property type="entry name" value="METALLOPROTEASE TLDD"/>
    <property type="match status" value="1"/>
</dbReference>
<keyword evidence="6" id="KW-0888">Threonine protease</keyword>
<evidence type="ECO:0000256" key="5">
    <source>
        <dbReference type="ARBA" id="ARBA00022670"/>
    </source>
</evidence>
<evidence type="ECO:0000313" key="10">
    <source>
        <dbReference type="EMBL" id="KAJ1920715.1"/>
    </source>
</evidence>
<dbReference type="Gene3D" id="3.60.20.10">
    <property type="entry name" value="Glutamine Phosphoribosylpyrophosphate, subunit 1, domain 1"/>
    <property type="match status" value="1"/>
</dbReference>
<dbReference type="PANTHER" id="PTHR32194:SF0">
    <property type="entry name" value="ATP-DEPENDENT PROTEASE SUBUNIT HSLV"/>
    <property type="match status" value="1"/>
</dbReference>
<evidence type="ECO:0000256" key="7">
    <source>
        <dbReference type="ARBA" id="ARBA00022801"/>
    </source>
</evidence>
<evidence type="ECO:0000256" key="6">
    <source>
        <dbReference type="ARBA" id="ARBA00022698"/>
    </source>
</evidence>
<dbReference type="EC" id="3.4.25.1" evidence="3"/>
<reference evidence="10" key="1">
    <citation type="submission" date="2022-07" db="EMBL/GenBank/DDBJ databases">
        <title>Phylogenomic reconstructions and comparative analyses of Kickxellomycotina fungi.</title>
        <authorList>
            <person name="Reynolds N.K."/>
            <person name="Stajich J.E."/>
            <person name="Barry K."/>
            <person name="Grigoriev I.V."/>
            <person name="Crous P."/>
            <person name="Smith M.E."/>
        </authorList>
    </citation>
    <scope>NUCLEOTIDE SEQUENCE</scope>
    <source>
        <strain evidence="10">NBRC 100468</strain>
    </source>
</reference>
<evidence type="ECO:0000256" key="2">
    <source>
        <dbReference type="ARBA" id="ARBA00004123"/>
    </source>
</evidence>
<comment type="subcellular location">
    <subcellularLocation>
        <location evidence="2">Nucleus</location>
    </subcellularLocation>
</comment>
<dbReference type="GO" id="GO:0051603">
    <property type="term" value="P:proteolysis involved in protein catabolic process"/>
    <property type="evidence" value="ECO:0007669"/>
    <property type="project" value="InterPro"/>
</dbReference>
<evidence type="ECO:0000313" key="11">
    <source>
        <dbReference type="Proteomes" id="UP001150538"/>
    </source>
</evidence>
<feature type="active site" description="Nucleophile" evidence="9">
    <location>
        <position position="12"/>
    </location>
</feature>
<dbReference type="SUPFAM" id="SSF56235">
    <property type="entry name" value="N-terminal nucleophile aminohydrolases (Ntn hydrolases)"/>
    <property type="match status" value="1"/>
</dbReference>
<dbReference type="GO" id="GO:0019774">
    <property type="term" value="C:proteasome core complex, beta-subunit complex"/>
    <property type="evidence" value="ECO:0007669"/>
    <property type="project" value="UniProtKB-ARBA"/>
</dbReference>
<dbReference type="InterPro" id="IPR029055">
    <property type="entry name" value="Ntn_hydrolases_N"/>
</dbReference>
<comment type="caution">
    <text evidence="10">The sequence shown here is derived from an EMBL/GenBank/DDBJ whole genome shotgun (WGS) entry which is preliminary data.</text>
</comment>
<evidence type="ECO:0000256" key="9">
    <source>
        <dbReference type="PIRSR" id="PIRSR600243-1"/>
    </source>
</evidence>
<dbReference type="PROSITE" id="PS51476">
    <property type="entry name" value="PROTEASOME_BETA_2"/>
    <property type="match status" value="1"/>
</dbReference>
<accession>A0A9W8A900</accession>
<dbReference type="OrthoDB" id="7854943at2759"/>
<keyword evidence="5" id="KW-0645">Protease</keyword>
<evidence type="ECO:0000256" key="1">
    <source>
        <dbReference type="ARBA" id="ARBA00001198"/>
    </source>
</evidence>
<proteinExistence type="predicted"/>
<dbReference type="InterPro" id="IPR023333">
    <property type="entry name" value="Proteasome_suB-type"/>
</dbReference>
<name>A0A9W8A900_9FUNG</name>
<comment type="catalytic activity">
    <reaction evidence="1">
        <text>Cleavage of peptide bonds with very broad specificity.</text>
        <dbReference type="EC" id="3.4.25.1"/>
    </reaction>
</comment>
<dbReference type="GO" id="GO:0004298">
    <property type="term" value="F:threonine-type endopeptidase activity"/>
    <property type="evidence" value="ECO:0007669"/>
    <property type="project" value="UniProtKB-KW"/>
</dbReference>
<keyword evidence="4" id="KW-0963">Cytoplasm</keyword>
<dbReference type="CDD" id="cd03762">
    <property type="entry name" value="proteasome_beta_type_6"/>
    <property type="match status" value="1"/>
</dbReference>
<gene>
    <name evidence="10" type="primary">PRE3</name>
    <name evidence="10" type="ORF">H4219_001114</name>
</gene>
<dbReference type="AlphaFoldDB" id="A0A9W8A900"/>
<dbReference type="Pfam" id="PF00227">
    <property type="entry name" value="Proteasome"/>
    <property type="match status" value="1"/>
</dbReference>
<organism evidence="10 11">
    <name type="scientific">Mycoemilia scoparia</name>
    <dbReference type="NCBI Taxonomy" id="417184"/>
    <lineage>
        <taxon>Eukaryota</taxon>
        <taxon>Fungi</taxon>
        <taxon>Fungi incertae sedis</taxon>
        <taxon>Zoopagomycota</taxon>
        <taxon>Kickxellomycotina</taxon>
        <taxon>Kickxellomycetes</taxon>
        <taxon>Kickxellales</taxon>
        <taxon>Kickxellaceae</taxon>
        <taxon>Mycoemilia</taxon>
    </lineage>
</organism>
<dbReference type="EMBL" id="JANBPU010000010">
    <property type="protein sequence ID" value="KAJ1920715.1"/>
    <property type="molecule type" value="Genomic_DNA"/>
</dbReference>
<keyword evidence="7 10" id="KW-0378">Hydrolase</keyword>
<dbReference type="InterPro" id="IPR001353">
    <property type="entry name" value="Proteasome_sua/b"/>
</dbReference>
<dbReference type="GO" id="GO:0005634">
    <property type="term" value="C:nucleus"/>
    <property type="evidence" value="ECO:0007669"/>
    <property type="project" value="UniProtKB-SubCell"/>
</dbReference>
<dbReference type="Proteomes" id="UP001150538">
    <property type="component" value="Unassembled WGS sequence"/>
</dbReference>
<evidence type="ECO:0000256" key="8">
    <source>
        <dbReference type="ARBA" id="ARBA00022942"/>
    </source>
</evidence>
<protein>
    <recommendedName>
        <fullName evidence="3">proteasome endopeptidase complex</fullName>
        <ecNumber evidence="3">3.4.25.1</ecNumber>
    </recommendedName>
</protein>
<dbReference type="PRINTS" id="PR00141">
    <property type="entry name" value="PROTEASOME"/>
</dbReference>
<dbReference type="InterPro" id="IPR000243">
    <property type="entry name" value="Pept_T1A_subB"/>
</dbReference>
<evidence type="ECO:0000256" key="3">
    <source>
        <dbReference type="ARBA" id="ARBA00012039"/>
    </source>
</evidence>
<dbReference type="GO" id="GO:0005737">
    <property type="term" value="C:cytoplasm"/>
    <property type="evidence" value="ECO:0007669"/>
    <property type="project" value="TreeGrafter"/>
</dbReference>
<sequence length="208" mass="22529">MGLKPGEVSTGTTILAGKFKDCIIIGADSRTSMGTYIANRVTDKLTHVVDSIYCCRSGSAADTQAIAAIVKYELDVYATSHNERPTVKVAAKIFKRYLYENKSRLTAGIIVAGWDHQDGFSVYNLPVGGSIHEMNLALGGSGSLFIYGFCEEMYSPEMNREDGLKFIRTALKLAMSSDASSGGMIRTAIIDENGVQRDDVLGSDVKTY</sequence>
<evidence type="ECO:0000256" key="4">
    <source>
        <dbReference type="ARBA" id="ARBA00022490"/>
    </source>
</evidence>
<keyword evidence="8 10" id="KW-0647">Proteasome</keyword>